<proteinExistence type="predicted"/>
<feature type="compositionally biased region" description="Basic and acidic residues" evidence="1">
    <location>
        <begin position="1"/>
        <end position="16"/>
    </location>
</feature>
<dbReference type="Proteomes" id="UP000324091">
    <property type="component" value="Chromosome 4"/>
</dbReference>
<evidence type="ECO:0000313" key="2">
    <source>
        <dbReference type="EMBL" id="TWW62619.1"/>
    </source>
</evidence>
<feature type="compositionally biased region" description="Basic and acidic residues" evidence="1">
    <location>
        <begin position="31"/>
        <end position="52"/>
    </location>
</feature>
<evidence type="ECO:0000256" key="1">
    <source>
        <dbReference type="SAM" id="MobiDB-lite"/>
    </source>
</evidence>
<comment type="caution">
    <text evidence="2">The sequence shown here is derived from an EMBL/GenBank/DDBJ whole genome shotgun (WGS) entry which is preliminary data.</text>
</comment>
<keyword evidence="3" id="KW-1185">Reference proteome</keyword>
<protein>
    <submittedName>
        <fullName evidence="2">Uncharacterized protein</fullName>
    </submittedName>
</protein>
<feature type="compositionally biased region" description="Polar residues" evidence="1">
    <location>
        <begin position="19"/>
        <end position="28"/>
    </location>
</feature>
<gene>
    <name evidence="2" type="ORF">D4764_04G0012660</name>
</gene>
<dbReference type="EMBL" id="RHFK02000017">
    <property type="protein sequence ID" value="TWW62619.1"/>
    <property type="molecule type" value="Genomic_DNA"/>
</dbReference>
<name>A0A5C6N6U8_9TELE</name>
<feature type="region of interest" description="Disordered" evidence="1">
    <location>
        <begin position="1"/>
        <end position="52"/>
    </location>
</feature>
<dbReference type="AlphaFoldDB" id="A0A5C6N6U8"/>
<accession>A0A5C6N6U8</accession>
<evidence type="ECO:0000313" key="3">
    <source>
        <dbReference type="Proteomes" id="UP000324091"/>
    </source>
</evidence>
<sequence>MAGWVKREEKGEDRGGKQKNYTRISITSLLDEERKGEERRGEERRGNHDPVE</sequence>
<organism evidence="2 3">
    <name type="scientific">Takifugu flavidus</name>
    <name type="common">sansaifugu</name>
    <dbReference type="NCBI Taxonomy" id="433684"/>
    <lineage>
        <taxon>Eukaryota</taxon>
        <taxon>Metazoa</taxon>
        <taxon>Chordata</taxon>
        <taxon>Craniata</taxon>
        <taxon>Vertebrata</taxon>
        <taxon>Euteleostomi</taxon>
        <taxon>Actinopterygii</taxon>
        <taxon>Neopterygii</taxon>
        <taxon>Teleostei</taxon>
        <taxon>Neoteleostei</taxon>
        <taxon>Acanthomorphata</taxon>
        <taxon>Eupercaria</taxon>
        <taxon>Tetraodontiformes</taxon>
        <taxon>Tetradontoidea</taxon>
        <taxon>Tetraodontidae</taxon>
        <taxon>Takifugu</taxon>
    </lineage>
</organism>
<reference evidence="2 3" key="1">
    <citation type="submission" date="2019-04" db="EMBL/GenBank/DDBJ databases">
        <title>Chromosome genome assembly for Takifugu flavidus.</title>
        <authorList>
            <person name="Xiao S."/>
        </authorList>
    </citation>
    <scope>NUCLEOTIDE SEQUENCE [LARGE SCALE GENOMIC DNA]</scope>
    <source>
        <strain evidence="2">HTHZ2018</strain>
        <tissue evidence="2">Muscle</tissue>
    </source>
</reference>